<dbReference type="EMBL" id="JBHSLD010000001">
    <property type="protein sequence ID" value="MFC5379351.1"/>
    <property type="molecule type" value="Genomic_DNA"/>
</dbReference>
<proteinExistence type="predicted"/>
<name>A0ABW0GJT3_9MICO</name>
<organism evidence="1 2">
    <name type="scientific">Aquipuribacter nitratireducens</name>
    <dbReference type="NCBI Taxonomy" id="650104"/>
    <lineage>
        <taxon>Bacteria</taxon>
        <taxon>Bacillati</taxon>
        <taxon>Actinomycetota</taxon>
        <taxon>Actinomycetes</taxon>
        <taxon>Micrococcales</taxon>
        <taxon>Intrasporangiaceae</taxon>
        <taxon>Aquipuribacter</taxon>
    </lineage>
</organism>
<comment type="caution">
    <text evidence="1">The sequence shown here is derived from an EMBL/GenBank/DDBJ whole genome shotgun (WGS) entry which is preliminary data.</text>
</comment>
<gene>
    <name evidence="1" type="ORF">ACFPJ6_00960</name>
</gene>
<keyword evidence="2" id="KW-1185">Reference proteome</keyword>
<accession>A0ABW0GJT3</accession>
<evidence type="ECO:0000313" key="1">
    <source>
        <dbReference type="EMBL" id="MFC5379351.1"/>
    </source>
</evidence>
<evidence type="ECO:0000313" key="2">
    <source>
        <dbReference type="Proteomes" id="UP001596122"/>
    </source>
</evidence>
<dbReference type="RefSeq" id="WP_340266528.1">
    <property type="nucleotide sequence ID" value="NZ_JBBEOG010000001.1"/>
</dbReference>
<dbReference type="Proteomes" id="UP001596122">
    <property type="component" value="Unassembled WGS sequence"/>
</dbReference>
<reference evidence="2" key="1">
    <citation type="journal article" date="2019" name="Int. J. Syst. Evol. Microbiol.">
        <title>The Global Catalogue of Microorganisms (GCM) 10K type strain sequencing project: providing services to taxonomists for standard genome sequencing and annotation.</title>
        <authorList>
            <consortium name="The Broad Institute Genomics Platform"/>
            <consortium name="The Broad Institute Genome Sequencing Center for Infectious Disease"/>
            <person name="Wu L."/>
            <person name="Ma J."/>
        </authorList>
    </citation>
    <scope>NUCLEOTIDE SEQUENCE [LARGE SCALE GENOMIC DNA]</scope>
    <source>
        <strain evidence="2">CCUG 43114</strain>
    </source>
</reference>
<protein>
    <submittedName>
        <fullName evidence="1">Uncharacterized protein</fullName>
    </submittedName>
</protein>
<sequence>MDVRFVSHPVDRFGEEDVRNDTASQYCLDELDETADQRRSEVVEEQLLELEDHCCRIKSHRLIKSLRSMTGKVHLI</sequence>